<dbReference type="PANTHER" id="PTHR11010">
    <property type="entry name" value="PROTEASE S28 PRO-X CARBOXYPEPTIDASE-RELATED"/>
    <property type="match status" value="1"/>
</dbReference>
<evidence type="ECO:0000313" key="7">
    <source>
        <dbReference type="EMBL" id="PNH10179.1"/>
    </source>
</evidence>
<keyword evidence="8" id="KW-1185">Reference proteome</keyword>
<dbReference type="GO" id="GO:0070008">
    <property type="term" value="F:serine-type exopeptidase activity"/>
    <property type="evidence" value="ECO:0007669"/>
    <property type="project" value="InterPro"/>
</dbReference>
<accession>A0A2J8ACD2</accession>
<dbReference type="InterPro" id="IPR042269">
    <property type="entry name" value="Ser_carbopepase_S28_SKS"/>
</dbReference>
<sequence length="248" mass="27230">MFPLAQPLVYHPAALPPLQALRDAAGVLYNVSGSLHCYTAQTSGPAAGNTGPWDYQWCTELMGQELPYYPANGGTDMFWDQGAFDLDSVKEHCREAWGVVPRPEWSATTYGGTDYRYASNIVFSNGLYDPWSAFGVLSNASDSVVAVIIPEGAHHLDLMFSHPADPGCVRAARATEMRHVRRWVQEHEEKRQQQQQREQQREQRRQEQREEQQREQQRAGGRAGAAGGRKAGGGGGSGGVAAEVEATA</sequence>
<dbReference type="InterPro" id="IPR029058">
    <property type="entry name" value="AB_hydrolase_fold"/>
</dbReference>
<evidence type="ECO:0000256" key="5">
    <source>
        <dbReference type="ARBA" id="ARBA00023180"/>
    </source>
</evidence>
<proteinExistence type="inferred from homology"/>
<gene>
    <name evidence="7" type="ORF">TSOC_003145</name>
</gene>
<name>A0A2J8ACD2_9CHLO</name>
<evidence type="ECO:0000256" key="6">
    <source>
        <dbReference type="SAM" id="MobiDB-lite"/>
    </source>
</evidence>
<dbReference type="Gene3D" id="3.40.50.1820">
    <property type="entry name" value="alpha/beta hydrolase"/>
    <property type="match status" value="1"/>
</dbReference>
<protein>
    <submittedName>
        <fullName evidence="7">Dipeptidyl peptidase 2</fullName>
    </submittedName>
</protein>
<dbReference type="GO" id="GO:0008239">
    <property type="term" value="F:dipeptidyl-peptidase activity"/>
    <property type="evidence" value="ECO:0007669"/>
    <property type="project" value="TreeGrafter"/>
</dbReference>
<evidence type="ECO:0000256" key="3">
    <source>
        <dbReference type="ARBA" id="ARBA00022729"/>
    </source>
</evidence>
<dbReference type="Gene3D" id="1.20.120.980">
    <property type="entry name" value="Serine carboxypeptidase S28, SKS domain"/>
    <property type="match status" value="1"/>
</dbReference>
<keyword evidence="2" id="KW-0645">Protease</keyword>
<comment type="similarity">
    <text evidence="1">Belongs to the peptidase S28 family.</text>
</comment>
<dbReference type="Proteomes" id="UP000236333">
    <property type="component" value="Unassembled WGS sequence"/>
</dbReference>
<dbReference type="AlphaFoldDB" id="A0A2J8ACD2"/>
<feature type="compositionally biased region" description="Basic and acidic residues" evidence="6">
    <location>
        <begin position="185"/>
        <end position="217"/>
    </location>
</feature>
<reference evidence="7 8" key="1">
    <citation type="journal article" date="2017" name="Mol. Biol. Evol.">
        <title>The 4-celled Tetrabaena socialis nuclear genome reveals the essential components for genetic control of cell number at the origin of multicellularity in the volvocine lineage.</title>
        <authorList>
            <person name="Featherston J."/>
            <person name="Arakaki Y."/>
            <person name="Hanschen E.R."/>
            <person name="Ferris P.J."/>
            <person name="Michod R.E."/>
            <person name="Olson B.J.S.C."/>
            <person name="Nozaki H."/>
            <person name="Durand P.M."/>
        </authorList>
    </citation>
    <scope>NUCLEOTIDE SEQUENCE [LARGE SCALE GENOMIC DNA]</scope>
    <source>
        <strain evidence="7 8">NIES-571</strain>
    </source>
</reference>
<evidence type="ECO:0000256" key="2">
    <source>
        <dbReference type="ARBA" id="ARBA00022670"/>
    </source>
</evidence>
<dbReference type="OrthoDB" id="2130629at2759"/>
<dbReference type="EMBL" id="PGGS01000064">
    <property type="protein sequence ID" value="PNH10179.1"/>
    <property type="molecule type" value="Genomic_DNA"/>
</dbReference>
<evidence type="ECO:0000313" key="8">
    <source>
        <dbReference type="Proteomes" id="UP000236333"/>
    </source>
</evidence>
<organism evidence="7 8">
    <name type="scientific">Tetrabaena socialis</name>
    <dbReference type="NCBI Taxonomy" id="47790"/>
    <lineage>
        <taxon>Eukaryota</taxon>
        <taxon>Viridiplantae</taxon>
        <taxon>Chlorophyta</taxon>
        <taxon>core chlorophytes</taxon>
        <taxon>Chlorophyceae</taxon>
        <taxon>CS clade</taxon>
        <taxon>Chlamydomonadales</taxon>
        <taxon>Tetrabaenaceae</taxon>
        <taxon>Tetrabaena</taxon>
    </lineage>
</organism>
<feature type="region of interest" description="Disordered" evidence="6">
    <location>
        <begin position="185"/>
        <end position="248"/>
    </location>
</feature>
<comment type="caution">
    <text evidence="7">The sequence shown here is derived from an EMBL/GenBank/DDBJ whole genome shotgun (WGS) entry which is preliminary data.</text>
</comment>
<keyword evidence="5" id="KW-0325">Glycoprotein</keyword>
<dbReference type="GO" id="GO:0006508">
    <property type="term" value="P:proteolysis"/>
    <property type="evidence" value="ECO:0007669"/>
    <property type="project" value="UniProtKB-KW"/>
</dbReference>
<dbReference type="InterPro" id="IPR008758">
    <property type="entry name" value="Peptidase_S28"/>
</dbReference>
<dbReference type="Pfam" id="PF05577">
    <property type="entry name" value="Peptidase_S28"/>
    <property type="match status" value="1"/>
</dbReference>
<evidence type="ECO:0000256" key="4">
    <source>
        <dbReference type="ARBA" id="ARBA00022801"/>
    </source>
</evidence>
<keyword evidence="3" id="KW-0732">Signal</keyword>
<feature type="compositionally biased region" description="Gly residues" evidence="6">
    <location>
        <begin position="221"/>
        <end position="239"/>
    </location>
</feature>
<keyword evidence="4" id="KW-0378">Hydrolase</keyword>
<evidence type="ECO:0000256" key="1">
    <source>
        <dbReference type="ARBA" id="ARBA00011079"/>
    </source>
</evidence>
<dbReference type="PANTHER" id="PTHR11010:SF38">
    <property type="entry name" value="LYSOSOMAL PRO-X CARBOXYPEPTIDASE"/>
    <property type="match status" value="1"/>
</dbReference>